<dbReference type="GO" id="GO:0071978">
    <property type="term" value="P:bacterial-type flagellum-dependent swarming motility"/>
    <property type="evidence" value="ECO:0007669"/>
    <property type="project" value="TreeGrafter"/>
</dbReference>
<dbReference type="OrthoDB" id="9804559at2"/>
<evidence type="ECO:0000256" key="1">
    <source>
        <dbReference type="ARBA" id="ARBA00004117"/>
    </source>
</evidence>
<evidence type="ECO:0000256" key="2">
    <source>
        <dbReference type="ARBA" id="ARBA00009677"/>
    </source>
</evidence>
<keyword evidence="6" id="KW-0966">Cell projection</keyword>
<evidence type="ECO:0000259" key="5">
    <source>
        <dbReference type="Pfam" id="PF22692"/>
    </source>
</evidence>
<feature type="domain" description="Flagellar hook protein FlgE/F/G-like D1" evidence="5">
    <location>
        <begin position="84"/>
        <end position="149"/>
    </location>
</feature>
<comment type="similarity">
    <text evidence="2">Belongs to the flagella basal body rod proteins family.</text>
</comment>
<dbReference type="GeneID" id="78124045"/>
<dbReference type="InterPro" id="IPR053967">
    <property type="entry name" value="LlgE_F_G-like_D1"/>
</dbReference>
<dbReference type="GO" id="GO:0009425">
    <property type="term" value="C:bacterial-type flagellum basal body"/>
    <property type="evidence" value="ECO:0007669"/>
    <property type="project" value="UniProtKB-SubCell"/>
</dbReference>
<dbReference type="PANTHER" id="PTHR30435">
    <property type="entry name" value="FLAGELLAR PROTEIN"/>
    <property type="match status" value="1"/>
</dbReference>
<proteinExistence type="inferred from homology"/>
<dbReference type="STRING" id="576131.SAMN05444486_1011277"/>
<dbReference type="AlphaFoldDB" id="A0A1H3IUA2"/>
<dbReference type="Pfam" id="PF22692">
    <property type="entry name" value="LlgE_F_G_D1"/>
    <property type="match status" value="1"/>
</dbReference>
<keyword evidence="6" id="KW-0969">Cilium</keyword>
<gene>
    <name evidence="6" type="ORF">SAMN05444486_1011277</name>
</gene>
<organism evidence="6 7">
    <name type="scientific">Lentibacter algarum</name>
    <dbReference type="NCBI Taxonomy" id="576131"/>
    <lineage>
        <taxon>Bacteria</taxon>
        <taxon>Pseudomonadati</taxon>
        <taxon>Pseudomonadota</taxon>
        <taxon>Alphaproteobacteria</taxon>
        <taxon>Rhodobacterales</taxon>
        <taxon>Roseobacteraceae</taxon>
        <taxon>Lentibacter</taxon>
    </lineage>
</organism>
<dbReference type="Proteomes" id="UP000199026">
    <property type="component" value="Unassembled WGS sequence"/>
</dbReference>
<evidence type="ECO:0000256" key="3">
    <source>
        <dbReference type="ARBA" id="ARBA00023143"/>
    </source>
</evidence>
<protein>
    <submittedName>
        <fullName evidence="6">Flagellar basal-body rod protein FlgF</fullName>
    </submittedName>
</protein>
<keyword evidence="7" id="KW-1185">Reference proteome</keyword>
<reference evidence="6 7" key="1">
    <citation type="submission" date="2016-10" db="EMBL/GenBank/DDBJ databases">
        <authorList>
            <person name="de Groot N.N."/>
        </authorList>
    </citation>
    <scope>NUCLEOTIDE SEQUENCE [LARGE SCALE GENOMIC DNA]</scope>
    <source>
        <strain evidence="6 7">DSM 24677</strain>
    </source>
</reference>
<accession>A0A1H3IUA2</accession>
<comment type="subcellular location">
    <subcellularLocation>
        <location evidence="1">Bacterial flagellum basal body</location>
    </subcellularLocation>
</comment>
<dbReference type="SUPFAM" id="SSF117143">
    <property type="entry name" value="Flagellar hook protein flgE"/>
    <property type="match status" value="1"/>
</dbReference>
<dbReference type="EMBL" id="FNPR01000001">
    <property type="protein sequence ID" value="SDY31291.1"/>
    <property type="molecule type" value="Genomic_DNA"/>
</dbReference>
<evidence type="ECO:0000259" key="4">
    <source>
        <dbReference type="Pfam" id="PF06429"/>
    </source>
</evidence>
<dbReference type="PANTHER" id="PTHR30435:SF19">
    <property type="entry name" value="FLAGELLAR BASAL-BODY ROD PROTEIN FLGG"/>
    <property type="match status" value="1"/>
</dbReference>
<keyword evidence="6" id="KW-0282">Flagellum</keyword>
<dbReference type="Pfam" id="PF06429">
    <property type="entry name" value="Flg_bbr_C"/>
    <property type="match status" value="1"/>
</dbReference>
<evidence type="ECO:0000313" key="6">
    <source>
        <dbReference type="EMBL" id="SDY31291.1"/>
    </source>
</evidence>
<dbReference type="RefSeq" id="WP_089888727.1">
    <property type="nucleotide sequence ID" value="NZ_FNPR01000001.1"/>
</dbReference>
<name>A0A1H3IUA2_9RHOB</name>
<evidence type="ECO:0000313" key="7">
    <source>
        <dbReference type="Proteomes" id="UP000199026"/>
    </source>
</evidence>
<dbReference type="InterPro" id="IPR037925">
    <property type="entry name" value="FlgE/F/G-like"/>
</dbReference>
<dbReference type="InterPro" id="IPR010930">
    <property type="entry name" value="Flg_bb/hook_C_dom"/>
</dbReference>
<keyword evidence="3" id="KW-0975">Bacterial flagellum</keyword>
<sequence length="252" mass="27192">MDRMIHTALNSLHNLHDIRQTTAQNLSSVDIPGFRRDLPNDGGAAFVEAMDAASARVMNLETGKAGFSNKQGALRQTGIQTDVAIVSEGYFFVKPDNGAIALARRGDFNLSAEGFLQNGAGDLVLDDGLQPIELPAFTEFQISNVGEMSISQFDGPEGQFQSYGFLGLTSATSEALTKGDDGQIRRFDGTVPDPEQGPLLAQGMLEQSNVDPVAELVQSIEAQRQFEIGVKFIKMAEDIDRGGAELMRLPQN</sequence>
<feature type="domain" description="Flagellar basal-body/hook protein C-terminal" evidence="4">
    <location>
        <begin position="201"/>
        <end position="241"/>
    </location>
</feature>